<dbReference type="HAMAP" id="MF_00165">
    <property type="entry name" value="Thymidylate_kinase"/>
    <property type="match status" value="1"/>
</dbReference>
<dbReference type="PROSITE" id="PS01331">
    <property type="entry name" value="THYMIDYLATE_KINASE"/>
    <property type="match status" value="1"/>
</dbReference>
<keyword evidence="5 10" id="KW-0545">Nucleotide biosynthesis</keyword>
<dbReference type="Proteomes" id="UP001359781">
    <property type="component" value="Unassembled WGS sequence"/>
</dbReference>
<evidence type="ECO:0000313" key="13">
    <source>
        <dbReference type="Proteomes" id="UP001359781"/>
    </source>
</evidence>
<keyword evidence="7 10" id="KW-0418">Kinase</keyword>
<sequence>MIISVEGIDGAGKNTLVRAVRRELGARVLAFPRYEDSVHAQLASAALHGRMGDLADSVYSMATLFALDRRAAREELMAHAERGVVILDRYVASNAAYSAARLGGLAPGGAGAPGAQAFEASEAAAGASPAEEALRWVYDLEFGRFGLPVPDLQVLLDTPPRVAARRARAREDEDATRARDRYERDGGLQERTYEAYRELARRRWGGPWLVASDPSEVVEAVRGRAEER</sequence>
<dbReference type="GO" id="GO:0004798">
    <property type="term" value="F:dTMP kinase activity"/>
    <property type="evidence" value="ECO:0007669"/>
    <property type="project" value="UniProtKB-EC"/>
</dbReference>
<dbReference type="PANTHER" id="PTHR10344:SF4">
    <property type="entry name" value="UMP-CMP KINASE 2, MITOCHONDRIAL"/>
    <property type="match status" value="1"/>
</dbReference>
<evidence type="ECO:0000256" key="3">
    <source>
        <dbReference type="ARBA" id="ARBA00017144"/>
    </source>
</evidence>
<keyword evidence="13" id="KW-1185">Reference proteome</keyword>
<reference evidence="12 13" key="1">
    <citation type="submission" date="2024-02" db="EMBL/GenBank/DDBJ databases">
        <title>Whole genome sequencing and characterization of Corynebacterium isolated from the ocular surface of dry eye disease sufferers.</title>
        <authorList>
            <person name="Naqvi M."/>
        </authorList>
    </citation>
    <scope>NUCLEOTIDE SEQUENCE [LARGE SCALE GENOMIC DNA]</scope>
    <source>
        <strain evidence="12 13">PCRF</strain>
    </source>
</reference>
<dbReference type="PANTHER" id="PTHR10344">
    <property type="entry name" value="THYMIDYLATE KINASE"/>
    <property type="match status" value="1"/>
</dbReference>
<comment type="similarity">
    <text evidence="1 10">Belongs to the thymidylate kinase family.</text>
</comment>
<evidence type="ECO:0000256" key="5">
    <source>
        <dbReference type="ARBA" id="ARBA00022727"/>
    </source>
</evidence>
<keyword evidence="4 10" id="KW-0808">Transferase</keyword>
<dbReference type="EC" id="2.7.4.9" evidence="2 10"/>
<dbReference type="Pfam" id="PF02223">
    <property type="entry name" value="Thymidylate_kin"/>
    <property type="match status" value="1"/>
</dbReference>
<keyword evidence="6 10" id="KW-0547">Nucleotide-binding</keyword>
<dbReference type="NCBIfam" id="NF005923">
    <property type="entry name" value="PRK07933.1"/>
    <property type="match status" value="1"/>
</dbReference>
<evidence type="ECO:0000256" key="4">
    <source>
        <dbReference type="ARBA" id="ARBA00022679"/>
    </source>
</evidence>
<dbReference type="Gene3D" id="3.40.50.300">
    <property type="entry name" value="P-loop containing nucleotide triphosphate hydrolases"/>
    <property type="match status" value="1"/>
</dbReference>
<accession>A0ABU8NXD9</accession>
<organism evidence="12 13">
    <name type="scientific">Corynebacterium mastitidis</name>
    <dbReference type="NCBI Taxonomy" id="161890"/>
    <lineage>
        <taxon>Bacteria</taxon>
        <taxon>Bacillati</taxon>
        <taxon>Actinomycetota</taxon>
        <taxon>Actinomycetes</taxon>
        <taxon>Mycobacteriales</taxon>
        <taxon>Corynebacteriaceae</taxon>
        <taxon>Corynebacterium</taxon>
    </lineage>
</organism>
<dbReference type="RefSeq" id="WP_337889883.1">
    <property type="nucleotide sequence ID" value="NZ_JBAHVI010000004.1"/>
</dbReference>
<name>A0ABU8NXD9_9CORY</name>
<evidence type="ECO:0000313" key="12">
    <source>
        <dbReference type="EMBL" id="MEJ4099677.1"/>
    </source>
</evidence>
<evidence type="ECO:0000256" key="7">
    <source>
        <dbReference type="ARBA" id="ARBA00022777"/>
    </source>
</evidence>
<dbReference type="InterPro" id="IPR018094">
    <property type="entry name" value="Thymidylate_kinase"/>
</dbReference>
<evidence type="ECO:0000256" key="9">
    <source>
        <dbReference type="ARBA" id="ARBA00048743"/>
    </source>
</evidence>
<gene>
    <name evidence="10" type="primary">tmk</name>
    <name evidence="12" type="ORF">V5S96_04765</name>
</gene>
<evidence type="ECO:0000256" key="8">
    <source>
        <dbReference type="ARBA" id="ARBA00022840"/>
    </source>
</evidence>
<proteinExistence type="inferred from homology"/>
<feature type="domain" description="Thymidylate kinase-like" evidence="11">
    <location>
        <begin position="5"/>
        <end position="100"/>
    </location>
</feature>
<keyword evidence="8 10" id="KW-0067">ATP-binding</keyword>
<evidence type="ECO:0000256" key="10">
    <source>
        <dbReference type="HAMAP-Rule" id="MF_00165"/>
    </source>
</evidence>
<evidence type="ECO:0000256" key="6">
    <source>
        <dbReference type="ARBA" id="ARBA00022741"/>
    </source>
</evidence>
<comment type="catalytic activity">
    <reaction evidence="9 10">
        <text>dTMP + ATP = dTDP + ADP</text>
        <dbReference type="Rhea" id="RHEA:13517"/>
        <dbReference type="ChEBI" id="CHEBI:30616"/>
        <dbReference type="ChEBI" id="CHEBI:58369"/>
        <dbReference type="ChEBI" id="CHEBI:63528"/>
        <dbReference type="ChEBI" id="CHEBI:456216"/>
        <dbReference type="EC" id="2.7.4.9"/>
    </reaction>
</comment>
<comment type="function">
    <text evidence="10">Phosphorylation of dTMP to form dTDP in both de novo and salvage pathways of dTTP synthesis.</text>
</comment>
<evidence type="ECO:0000256" key="1">
    <source>
        <dbReference type="ARBA" id="ARBA00009776"/>
    </source>
</evidence>
<dbReference type="InterPro" id="IPR018095">
    <property type="entry name" value="Thymidylate_kin_CS"/>
</dbReference>
<evidence type="ECO:0000256" key="2">
    <source>
        <dbReference type="ARBA" id="ARBA00012980"/>
    </source>
</evidence>
<comment type="caution">
    <text evidence="12">The sequence shown here is derived from an EMBL/GenBank/DDBJ whole genome shotgun (WGS) entry which is preliminary data.</text>
</comment>
<dbReference type="SUPFAM" id="SSF52540">
    <property type="entry name" value="P-loop containing nucleoside triphosphate hydrolases"/>
    <property type="match status" value="1"/>
</dbReference>
<evidence type="ECO:0000259" key="11">
    <source>
        <dbReference type="Pfam" id="PF02223"/>
    </source>
</evidence>
<dbReference type="EMBL" id="JBAHVJ010000004">
    <property type="protein sequence ID" value="MEJ4099677.1"/>
    <property type="molecule type" value="Genomic_DNA"/>
</dbReference>
<protein>
    <recommendedName>
        <fullName evidence="3 10">Thymidylate kinase</fullName>
        <ecNumber evidence="2 10">2.7.4.9</ecNumber>
    </recommendedName>
    <alternativeName>
        <fullName evidence="10">dTMP kinase</fullName>
    </alternativeName>
</protein>
<comment type="caution">
    <text evidence="10">Lacks conserved residue(s) required for the propagation of feature annotation.</text>
</comment>
<dbReference type="InterPro" id="IPR027417">
    <property type="entry name" value="P-loop_NTPase"/>
</dbReference>
<dbReference type="InterPro" id="IPR039430">
    <property type="entry name" value="Thymidylate_kin-like_dom"/>
</dbReference>